<protein>
    <recommendedName>
        <fullName evidence="6">Exodeoxyribonuclease 7 small subunit</fullName>
        <ecNumber evidence="6">3.1.11.6</ecNumber>
    </recommendedName>
    <alternativeName>
        <fullName evidence="6">Exodeoxyribonuclease VII small subunit</fullName>
        <shortName evidence="6">Exonuclease VII small subunit</shortName>
    </alternativeName>
</protein>
<dbReference type="EC" id="3.1.11.6" evidence="6"/>
<dbReference type="GO" id="GO:0005829">
    <property type="term" value="C:cytosol"/>
    <property type="evidence" value="ECO:0007669"/>
    <property type="project" value="TreeGrafter"/>
</dbReference>
<proteinExistence type="inferred from homology"/>
<feature type="region of interest" description="Disordered" evidence="7">
    <location>
        <begin position="59"/>
        <end position="96"/>
    </location>
</feature>
<comment type="function">
    <text evidence="6">Bidirectionally degrades single-stranded DNA into large acid-insoluble oligonucleotides, which are then degraded further into small acid-soluble oligonucleotides.</text>
</comment>
<comment type="subunit">
    <text evidence="6">Heterooligomer composed of large and small subunits.</text>
</comment>
<dbReference type="RefSeq" id="WP_104687981.1">
    <property type="nucleotide sequence ID" value="NZ_JBKTHY010000017.1"/>
</dbReference>
<evidence type="ECO:0000256" key="2">
    <source>
        <dbReference type="ARBA" id="ARBA00022490"/>
    </source>
</evidence>
<name>A0A2J6NQ33_9LACO</name>
<evidence type="ECO:0000256" key="7">
    <source>
        <dbReference type="SAM" id="MobiDB-lite"/>
    </source>
</evidence>
<feature type="compositionally biased region" description="Gly residues" evidence="7">
    <location>
        <begin position="81"/>
        <end position="90"/>
    </location>
</feature>
<accession>A0A2J6NQ33</accession>
<dbReference type="GO" id="GO:0009318">
    <property type="term" value="C:exodeoxyribonuclease VII complex"/>
    <property type="evidence" value="ECO:0007669"/>
    <property type="project" value="UniProtKB-UniRule"/>
</dbReference>
<dbReference type="AlphaFoldDB" id="A0A2J6NQ33"/>
<dbReference type="Proteomes" id="UP000239920">
    <property type="component" value="Unassembled WGS sequence"/>
</dbReference>
<evidence type="ECO:0000256" key="6">
    <source>
        <dbReference type="HAMAP-Rule" id="MF_00337"/>
    </source>
</evidence>
<evidence type="ECO:0000313" key="8">
    <source>
        <dbReference type="EMBL" id="PMB83424.1"/>
    </source>
</evidence>
<evidence type="ECO:0000256" key="3">
    <source>
        <dbReference type="ARBA" id="ARBA00022722"/>
    </source>
</evidence>
<evidence type="ECO:0000256" key="5">
    <source>
        <dbReference type="ARBA" id="ARBA00022839"/>
    </source>
</evidence>
<dbReference type="HAMAP" id="MF_00337">
    <property type="entry name" value="Exonuc_7_S"/>
    <property type="match status" value="1"/>
</dbReference>
<comment type="caution">
    <text evidence="8">The sequence shown here is derived from an EMBL/GenBank/DDBJ whole genome shotgun (WGS) entry which is preliminary data.</text>
</comment>
<keyword evidence="3 6" id="KW-0540">Nuclease</keyword>
<dbReference type="NCBIfam" id="NF002138">
    <property type="entry name" value="PRK00977.1-2"/>
    <property type="match status" value="1"/>
</dbReference>
<feature type="compositionally biased region" description="Basic and acidic residues" evidence="7">
    <location>
        <begin position="59"/>
        <end position="72"/>
    </location>
</feature>
<comment type="subcellular location">
    <subcellularLocation>
        <location evidence="6">Cytoplasm</location>
    </subcellularLocation>
</comment>
<dbReference type="PANTHER" id="PTHR34137:SF1">
    <property type="entry name" value="EXODEOXYRIBONUCLEASE 7 SMALL SUBUNIT"/>
    <property type="match status" value="1"/>
</dbReference>
<dbReference type="NCBIfam" id="TIGR01280">
    <property type="entry name" value="xseB"/>
    <property type="match status" value="1"/>
</dbReference>
<dbReference type="PANTHER" id="PTHR34137">
    <property type="entry name" value="EXODEOXYRIBONUCLEASE 7 SMALL SUBUNIT"/>
    <property type="match status" value="1"/>
</dbReference>
<dbReference type="GO" id="GO:0006308">
    <property type="term" value="P:DNA catabolic process"/>
    <property type="evidence" value="ECO:0007669"/>
    <property type="project" value="UniProtKB-UniRule"/>
</dbReference>
<comment type="similarity">
    <text evidence="1 6">Belongs to the XseB family.</text>
</comment>
<dbReference type="Gene3D" id="1.10.287.1040">
    <property type="entry name" value="Exonuclease VII, small subunit"/>
    <property type="match status" value="1"/>
</dbReference>
<keyword evidence="4 6" id="KW-0378">Hydrolase</keyword>
<evidence type="ECO:0000256" key="1">
    <source>
        <dbReference type="ARBA" id="ARBA00009998"/>
    </source>
</evidence>
<keyword evidence="5 6" id="KW-0269">Exonuclease</keyword>
<evidence type="ECO:0000313" key="9">
    <source>
        <dbReference type="Proteomes" id="UP000239920"/>
    </source>
</evidence>
<keyword evidence="2 6" id="KW-0963">Cytoplasm</keyword>
<dbReference type="GO" id="GO:0008855">
    <property type="term" value="F:exodeoxyribonuclease VII activity"/>
    <property type="evidence" value="ECO:0007669"/>
    <property type="project" value="UniProtKB-UniRule"/>
</dbReference>
<dbReference type="OrthoDB" id="9798666at2"/>
<dbReference type="InterPro" id="IPR037004">
    <property type="entry name" value="Exonuc_VII_ssu_sf"/>
</dbReference>
<dbReference type="SUPFAM" id="SSF116842">
    <property type="entry name" value="XseB-like"/>
    <property type="match status" value="1"/>
</dbReference>
<evidence type="ECO:0000256" key="4">
    <source>
        <dbReference type="ARBA" id="ARBA00022801"/>
    </source>
</evidence>
<gene>
    <name evidence="6" type="primary">xseB</name>
    <name evidence="8" type="ORF">CK797_01125</name>
</gene>
<dbReference type="EMBL" id="PNFV01000001">
    <property type="protein sequence ID" value="PMB83424.1"/>
    <property type="molecule type" value="Genomic_DNA"/>
</dbReference>
<dbReference type="Pfam" id="PF02609">
    <property type="entry name" value="Exonuc_VII_S"/>
    <property type="match status" value="1"/>
</dbReference>
<sequence>MATKKEPSFEEQLAQLQAIVNQLEQGNVPLEEALKQFQEGIKLSKRLQGKLNDAEKTLGHLIDDEGNERVYEGTDDDPSNNGGGNRGYGSGDQVKG</sequence>
<dbReference type="InterPro" id="IPR003761">
    <property type="entry name" value="Exonuc_VII_S"/>
</dbReference>
<comment type="catalytic activity">
    <reaction evidence="6">
        <text>Exonucleolytic cleavage in either 5'- to 3'- or 3'- to 5'-direction to yield nucleoside 5'-phosphates.</text>
        <dbReference type="EC" id="3.1.11.6"/>
    </reaction>
</comment>
<organism evidence="8 9">
    <name type="scientific">Limosilactobacillus pontis</name>
    <dbReference type="NCBI Taxonomy" id="35787"/>
    <lineage>
        <taxon>Bacteria</taxon>
        <taxon>Bacillati</taxon>
        <taxon>Bacillota</taxon>
        <taxon>Bacilli</taxon>
        <taxon>Lactobacillales</taxon>
        <taxon>Lactobacillaceae</taxon>
        <taxon>Limosilactobacillus</taxon>
    </lineage>
</organism>
<reference evidence="8 9" key="1">
    <citation type="submission" date="2017-09" db="EMBL/GenBank/DDBJ databases">
        <title>Bacterial strain isolated from the female urinary microbiota.</title>
        <authorList>
            <person name="Thomas-White K."/>
            <person name="Kumar N."/>
            <person name="Forster S."/>
            <person name="Putonti C."/>
            <person name="Lawley T."/>
            <person name="Wolfe A.J."/>
        </authorList>
    </citation>
    <scope>NUCLEOTIDE SEQUENCE [LARGE SCALE GENOMIC DNA]</scope>
    <source>
        <strain evidence="8 9">UMB0683</strain>
    </source>
</reference>